<organism evidence="6 7">
    <name type="scientific">Nocardiopsis mangrovi</name>
    <dbReference type="NCBI Taxonomy" id="1179818"/>
    <lineage>
        <taxon>Bacteria</taxon>
        <taxon>Bacillati</taxon>
        <taxon>Actinomycetota</taxon>
        <taxon>Actinomycetes</taxon>
        <taxon>Streptosporangiales</taxon>
        <taxon>Nocardiopsidaceae</taxon>
        <taxon>Nocardiopsis</taxon>
    </lineage>
</organism>
<dbReference type="RefSeq" id="WP_378572630.1">
    <property type="nucleotide sequence ID" value="NZ_JBHSFQ010000005.1"/>
</dbReference>
<protein>
    <recommendedName>
        <fullName evidence="5">RanBP2-type domain-containing protein</fullName>
    </recommendedName>
</protein>
<feature type="compositionally biased region" description="Low complexity" evidence="4">
    <location>
        <begin position="301"/>
        <end position="310"/>
    </location>
</feature>
<dbReference type="InterPro" id="IPR001876">
    <property type="entry name" value="Znf_RanBP2"/>
</dbReference>
<keyword evidence="2" id="KW-0863">Zinc-finger</keyword>
<feature type="compositionally biased region" description="Basic and acidic residues" evidence="4">
    <location>
        <begin position="285"/>
        <end position="295"/>
    </location>
</feature>
<evidence type="ECO:0000313" key="6">
    <source>
        <dbReference type="EMBL" id="MFC4561915.1"/>
    </source>
</evidence>
<dbReference type="EMBL" id="JBHSFQ010000005">
    <property type="protein sequence ID" value="MFC4561915.1"/>
    <property type="molecule type" value="Genomic_DNA"/>
</dbReference>
<reference evidence="7" key="1">
    <citation type="journal article" date="2019" name="Int. J. Syst. Evol. Microbiol.">
        <title>The Global Catalogue of Microorganisms (GCM) 10K type strain sequencing project: providing services to taxonomists for standard genome sequencing and annotation.</title>
        <authorList>
            <consortium name="The Broad Institute Genomics Platform"/>
            <consortium name="The Broad Institute Genome Sequencing Center for Infectious Disease"/>
            <person name="Wu L."/>
            <person name="Ma J."/>
        </authorList>
    </citation>
    <scope>NUCLEOTIDE SEQUENCE [LARGE SCALE GENOMIC DNA]</scope>
    <source>
        <strain evidence="7">XZYJ18</strain>
    </source>
</reference>
<feature type="compositionally biased region" description="Low complexity" evidence="4">
    <location>
        <begin position="60"/>
        <end position="69"/>
    </location>
</feature>
<evidence type="ECO:0000256" key="3">
    <source>
        <dbReference type="ARBA" id="ARBA00022833"/>
    </source>
</evidence>
<gene>
    <name evidence="6" type="ORF">ACFO4E_08615</name>
</gene>
<feature type="compositionally biased region" description="Low complexity" evidence="4">
    <location>
        <begin position="236"/>
        <end position="245"/>
    </location>
</feature>
<feature type="compositionally biased region" description="Pro residues" evidence="4">
    <location>
        <begin position="143"/>
        <end position="158"/>
    </location>
</feature>
<feature type="region of interest" description="Disordered" evidence="4">
    <location>
        <begin position="414"/>
        <end position="434"/>
    </location>
</feature>
<evidence type="ECO:0000256" key="1">
    <source>
        <dbReference type="ARBA" id="ARBA00022723"/>
    </source>
</evidence>
<feature type="compositionally biased region" description="Pro residues" evidence="4">
    <location>
        <begin position="49"/>
        <end position="59"/>
    </location>
</feature>
<keyword evidence="7" id="KW-1185">Reference proteome</keyword>
<dbReference type="Proteomes" id="UP001595923">
    <property type="component" value="Unassembled WGS sequence"/>
</dbReference>
<proteinExistence type="predicted"/>
<evidence type="ECO:0000256" key="2">
    <source>
        <dbReference type="ARBA" id="ARBA00022771"/>
    </source>
</evidence>
<keyword evidence="3" id="KW-0862">Zinc</keyword>
<accession>A0ABV9DVF4</accession>
<evidence type="ECO:0000259" key="5">
    <source>
        <dbReference type="PROSITE" id="PS01358"/>
    </source>
</evidence>
<feature type="compositionally biased region" description="Low complexity" evidence="4">
    <location>
        <begin position="127"/>
        <end position="142"/>
    </location>
</feature>
<dbReference type="PROSITE" id="PS01358">
    <property type="entry name" value="ZF_RANBP2_1"/>
    <property type="match status" value="1"/>
</dbReference>
<keyword evidence="1" id="KW-0479">Metal-binding</keyword>
<name>A0ABV9DVF4_9ACTN</name>
<evidence type="ECO:0000313" key="7">
    <source>
        <dbReference type="Proteomes" id="UP001595923"/>
    </source>
</evidence>
<feature type="region of interest" description="Disordered" evidence="4">
    <location>
        <begin position="39"/>
        <end position="95"/>
    </location>
</feature>
<feature type="domain" description="RanBP2-type" evidence="5">
    <location>
        <begin position="14"/>
        <end position="33"/>
    </location>
</feature>
<feature type="region of interest" description="Disordered" evidence="4">
    <location>
        <begin position="107"/>
        <end position="378"/>
    </location>
</feature>
<sequence>MTAEKRKRVPDRTWWCSSCDTYNNVGMANCMVCGMPERSTRAADTDGEPAPPAPEPPGPFASAPGAAARPPEEPPAPAGDPLTSSGGMPTIWRCLLCDSDSGSGDVLICPTCDAAGGEPPPRRRPDAPAADPRTTTGDLLLDPPDPPDPPGWDVPEPPAAAGSRTPSRPRPAASGGRAAEDDRAFSWDRAADDPSATGGWIPPGPRSAREPLTPAEPWMPAGAWASAMDDRPPAEPFAGRAAAADRASRDRAPADGGDTAGDFWSDSDPWGDQEDAKAGAPWAPEDDRPGTDRRRAGAPVGTRRPAAGTAAEGGPGARRTPRPPRGPGASADTGPVTAPILTPPPWRPPSFTRARGSDPATVVRPAAPRAGSRGDPQEALKRAKPAVLAAALFLLGSFLLYSCVAAVQDDTPPPANSVLPPGSAGGLPGLPDGSCPQRLAERLPETDASLVEAFQTADKQITICETESGVLYYFGEFTDREDPGVMVPAEQTADGYEASNDEYVYEITESEVTVRHNGTPIAREDLLPLPNPA</sequence>
<evidence type="ECO:0000256" key="4">
    <source>
        <dbReference type="SAM" id="MobiDB-lite"/>
    </source>
</evidence>
<feature type="compositionally biased region" description="Basic and acidic residues" evidence="4">
    <location>
        <begin position="178"/>
        <end position="192"/>
    </location>
</feature>
<feature type="compositionally biased region" description="Low complexity" evidence="4">
    <location>
        <begin position="359"/>
        <end position="370"/>
    </location>
</feature>
<comment type="caution">
    <text evidence="6">The sequence shown here is derived from an EMBL/GenBank/DDBJ whole genome shotgun (WGS) entry which is preliminary data.</text>
</comment>